<feature type="repeat" description="WD" evidence="6">
    <location>
        <begin position="137"/>
        <end position="172"/>
    </location>
</feature>
<feature type="compositionally biased region" description="Polar residues" evidence="7">
    <location>
        <begin position="363"/>
        <end position="373"/>
    </location>
</feature>
<keyword evidence="4" id="KW-0805">Transcription regulation</keyword>
<evidence type="ECO:0000256" key="3">
    <source>
        <dbReference type="ARBA" id="ARBA00022737"/>
    </source>
</evidence>
<evidence type="ECO:0000256" key="6">
    <source>
        <dbReference type="PROSITE-ProRule" id="PRU00221"/>
    </source>
</evidence>
<dbReference type="SUPFAM" id="SSF50978">
    <property type="entry name" value="WD40 repeat-like"/>
    <property type="match status" value="1"/>
</dbReference>
<evidence type="ECO:0000313" key="8">
    <source>
        <dbReference type="EMBL" id="KAJ7103585.1"/>
    </source>
</evidence>
<dbReference type="SMART" id="SM00320">
    <property type="entry name" value="WD40"/>
    <property type="match status" value="2"/>
</dbReference>
<keyword evidence="2 6" id="KW-0853">WD repeat</keyword>
<name>A0AAD6UIH8_9AGAR</name>
<evidence type="ECO:0000256" key="1">
    <source>
        <dbReference type="ARBA" id="ARBA00008075"/>
    </source>
</evidence>
<reference evidence="8" key="1">
    <citation type="submission" date="2023-03" db="EMBL/GenBank/DDBJ databases">
        <title>Massive genome expansion in bonnet fungi (Mycena s.s.) driven by repeated elements and novel gene families across ecological guilds.</title>
        <authorList>
            <consortium name="Lawrence Berkeley National Laboratory"/>
            <person name="Harder C.B."/>
            <person name="Miyauchi S."/>
            <person name="Viragh M."/>
            <person name="Kuo A."/>
            <person name="Thoen E."/>
            <person name="Andreopoulos B."/>
            <person name="Lu D."/>
            <person name="Skrede I."/>
            <person name="Drula E."/>
            <person name="Henrissat B."/>
            <person name="Morin E."/>
            <person name="Kohler A."/>
            <person name="Barry K."/>
            <person name="LaButti K."/>
            <person name="Morin E."/>
            <person name="Salamov A."/>
            <person name="Lipzen A."/>
            <person name="Mereny Z."/>
            <person name="Hegedus B."/>
            <person name="Baldrian P."/>
            <person name="Stursova M."/>
            <person name="Weitz H."/>
            <person name="Taylor A."/>
            <person name="Grigoriev I.V."/>
            <person name="Nagy L.G."/>
            <person name="Martin F."/>
            <person name="Kauserud H."/>
        </authorList>
    </citation>
    <scope>NUCLEOTIDE SEQUENCE</scope>
    <source>
        <strain evidence="8">CBHHK173m</strain>
    </source>
</reference>
<proteinExistence type="inferred from homology"/>
<sequence>MTSEAPFVLARRFAIPSPSNESNSRGSIQLFPWVVDSAAQLFKGKWRASEQWRSMVSEFSDAFVVGYGGSLYILRTSTGQSTCVSLKGTEVSDDINETPQVAWALRSTHPFDPLALLADHRRIFVLNIRQKKIVGCVRGHGGRITSIAVHPTSPNIFASTSADFTTRIYDLDGLAQKNAENPVWPPWDGPSHTSAAHGMDGLDAQGSGLGRCVQILVGGRSGGHAWDVLGAAFHPRLPLILTCGADRHVKIWRILSGSTAEAPLLEDKPLFSARITTSRVLSVAWLADDVIIMHTATTSTPARTPPDDDDTTPVSDDEEEPEIPPNYLEPGTIDVFQWLGLKRFFPSPDTNPNPVSRGGASDYQESSTAFKIG</sequence>
<feature type="compositionally biased region" description="Acidic residues" evidence="7">
    <location>
        <begin position="307"/>
        <end position="322"/>
    </location>
</feature>
<feature type="repeat" description="WD" evidence="6">
    <location>
        <begin position="221"/>
        <end position="262"/>
    </location>
</feature>
<dbReference type="InterPro" id="IPR051243">
    <property type="entry name" value="PcG_WD-repeat"/>
</dbReference>
<protein>
    <submittedName>
        <fullName evidence="8">WD40-repeat-containing domain protein</fullName>
    </submittedName>
</protein>
<evidence type="ECO:0000256" key="2">
    <source>
        <dbReference type="ARBA" id="ARBA00022574"/>
    </source>
</evidence>
<dbReference type="PROSITE" id="PS50082">
    <property type="entry name" value="WD_REPEATS_2"/>
    <property type="match status" value="2"/>
</dbReference>
<dbReference type="InterPro" id="IPR001680">
    <property type="entry name" value="WD40_rpt"/>
</dbReference>
<keyword evidence="3" id="KW-0677">Repeat</keyword>
<accession>A0AAD6UIH8</accession>
<keyword evidence="5" id="KW-0804">Transcription</keyword>
<dbReference type="InterPro" id="IPR015943">
    <property type="entry name" value="WD40/YVTN_repeat-like_dom_sf"/>
</dbReference>
<keyword evidence="9" id="KW-1185">Reference proteome</keyword>
<evidence type="ECO:0000313" key="9">
    <source>
        <dbReference type="Proteomes" id="UP001222325"/>
    </source>
</evidence>
<comment type="similarity">
    <text evidence="1">Belongs to the WD repeat ESC family.</text>
</comment>
<comment type="caution">
    <text evidence="8">The sequence shown here is derived from an EMBL/GenBank/DDBJ whole genome shotgun (WGS) entry which is preliminary data.</text>
</comment>
<dbReference type="Gene3D" id="2.130.10.10">
    <property type="entry name" value="YVTN repeat-like/Quinoprotein amine dehydrogenase"/>
    <property type="match status" value="1"/>
</dbReference>
<evidence type="ECO:0000256" key="7">
    <source>
        <dbReference type="SAM" id="MobiDB-lite"/>
    </source>
</evidence>
<dbReference type="PANTHER" id="PTHR10253">
    <property type="entry name" value="POLYCOMB PROTEIN"/>
    <property type="match status" value="1"/>
</dbReference>
<gene>
    <name evidence="8" type="ORF">B0H15DRAFT_222476</name>
</gene>
<organism evidence="8 9">
    <name type="scientific">Mycena belliarum</name>
    <dbReference type="NCBI Taxonomy" id="1033014"/>
    <lineage>
        <taxon>Eukaryota</taxon>
        <taxon>Fungi</taxon>
        <taxon>Dikarya</taxon>
        <taxon>Basidiomycota</taxon>
        <taxon>Agaricomycotina</taxon>
        <taxon>Agaricomycetes</taxon>
        <taxon>Agaricomycetidae</taxon>
        <taxon>Agaricales</taxon>
        <taxon>Marasmiineae</taxon>
        <taxon>Mycenaceae</taxon>
        <taxon>Mycena</taxon>
    </lineage>
</organism>
<dbReference type="AlphaFoldDB" id="A0AAD6UIH8"/>
<dbReference type="EMBL" id="JARJCN010000002">
    <property type="protein sequence ID" value="KAJ7103585.1"/>
    <property type="molecule type" value="Genomic_DNA"/>
</dbReference>
<evidence type="ECO:0000256" key="4">
    <source>
        <dbReference type="ARBA" id="ARBA00023015"/>
    </source>
</evidence>
<feature type="region of interest" description="Disordered" evidence="7">
    <location>
        <begin position="297"/>
        <end position="330"/>
    </location>
</feature>
<dbReference type="Proteomes" id="UP001222325">
    <property type="component" value="Unassembled WGS sequence"/>
</dbReference>
<feature type="region of interest" description="Disordered" evidence="7">
    <location>
        <begin position="347"/>
        <end position="373"/>
    </location>
</feature>
<dbReference type="InterPro" id="IPR036322">
    <property type="entry name" value="WD40_repeat_dom_sf"/>
</dbReference>
<dbReference type="Pfam" id="PF00400">
    <property type="entry name" value="WD40"/>
    <property type="match status" value="2"/>
</dbReference>
<evidence type="ECO:0000256" key="5">
    <source>
        <dbReference type="ARBA" id="ARBA00023163"/>
    </source>
</evidence>